<evidence type="ECO:0000256" key="1">
    <source>
        <dbReference type="ARBA" id="ARBA00001946"/>
    </source>
</evidence>
<evidence type="ECO:0000256" key="6">
    <source>
        <dbReference type="ARBA" id="ARBA00022723"/>
    </source>
</evidence>
<dbReference type="PIRSF" id="PIRSF006268">
    <property type="entry name" value="ApbE"/>
    <property type="match status" value="1"/>
</dbReference>
<name>A0A3B1CYA7_9ZZZZ</name>
<evidence type="ECO:0000256" key="4">
    <source>
        <dbReference type="ARBA" id="ARBA00022630"/>
    </source>
</evidence>
<dbReference type="GO" id="GO:0046872">
    <property type="term" value="F:metal ion binding"/>
    <property type="evidence" value="ECO:0007669"/>
    <property type="project" value="UniProtKB-KW"/>
</dbReference>
<evidence type="ECO:0000256" key="7">
    <source>
        <dbReference type="ARBA" id="ARBA00022827"/>
    </source>
</evidence>
<evidence type="ECO:0000256" key="2">
    <source>
        <dbReference type="ARBA" id="ARBA00011955"/>
    </source>
</evidence>
<dbReference type="PANTHER" id="PTHR30040:SF2">
    <property type="entry name" value="FAD:PROTEIN FMN TRANSFERASE"/>
    <property type="match status" value="1"/>
</dbReference>
<evidence type="ECO:0000256" key="5">
    <source>
        <dbReference type="ARBA" id="ARBA00022679"/>
    </source>
</evidence>
<reference evidence="11" key="1">
    <citation type="submission" date="2018-06" db="EMBL/GenBank/DDBJ databases">
        <authorList>
            <person name="Zhirakovskaya E."/>
        </authorList>
    </citation>
    <scope>NUCLEOTIDE SEQUENCE</scope>
</reference>
<proteinExistence type="predicted"/>
<gene>
    <name evidence="11" type="ORF">MNBD_NITROSPIRAE01-1616</name>
</gene>
<keyword evidence="5 11" id="KW-0808">Transferase</keyword>
<evidence type="ECO:0000256" key="9">
    <source>
        <dbReference type="ARBA" id="ARBA00031306"/>
    </source>
</evidence>
<dbReference type="InterPro" id="IPR024932">
    <property type="entry name" value="ApbE"/>
</dbReference>
<evidence type="ECO:0000256" key="3">
    <source>
        <dbReference type="ARBA" id="ARBA00016337"/>
    </source>
</evidence>
<dbReference type="SUPFAM" id="SSF143631">
    <property type="entry name" value="ApbE-like"/>
    <property type="match status" value="1"/>
</dbReference>
<dbReference type="EMBL" id="UOGF01000044">
    <property type="protein sequence ID" value="VAX28888.1"/>
    <property type="molecule type" value="Genomic_DNA"/>
</dbReference>
<keyword evidence="4" id="KW-0285">Flavoprotein</keyword>
<comment type="catalytic activity">
    <reaction evidence="10">
        <text>L-threonyl-[protein] + FAD = FMN-L-threonyl-[protein] + AMP + H(+)</text>
        <dbReference type="Rhea" id="RHEA:36847"/>
        <dbReference type="Rhea" id="RHEA-COMP:11060"/>
        <dbReference type="Rhea" id="RHEA-COMP:11061"/>
        <dbReference type="ChEBI" id="CHEBI:15378"/>
        <dbReference type="ChEBI" id="CHEBI:30013"/>
        <dbReference type="ChEBI" id="CHEBI:57692"/>
        <dbReference type="ChEBI" id="CHEBI:74257"/>
        <dbReference type="ChEBI" id="CHEBI:456215"/>
        <dbReference type="EC" id="2.7.1.180"/>
    </reaction>
</comment>
<dbReference type="InterPro" id="IPR003374">
    <property type="entry name" value="ApbE-like_sf"/>
</dbReference>
<dbReference type="AlphaFoldDB" id="A0A3B1CYA7"/>
<keyword evidence="7" id="KW-0274">FAD</keyword>
<evidence type="ECO:0000256" key="10">
    <source>
        <dbReference type="ARBA" id="ARBA00048540"/>
    </source>
</evidence>
<protein>
    <recommendedName>
        <fullName evidence="3">FAD:protein FMN transferase</fullName>
        <ecNumber evidence="2">2.7.1.180</ecNumber>
    </recommendedName>
    <alternativeName>
        <fullName evidence="9">Flavin transferase</fullName>
    </alternativeName>
</protein>
<dbReference type="Gene3D" id="3.10.520.10">
    <property type="entry name" value="ApbE-like domains"/>
    <property type="match status" value="1"/>
</dbReference>
<sequence>MKRSPQKALRHDPSLGYALRPTQLIDAKNHWIGRFSAMACDCEILVETDQRSLAKKMLKIASGEAWRIEGKLSRYRKDNIIDRINRGKGNPITVDEETGQLFDFAQQCHEMSEGLFDITSGVLRRIWKFDGSDCITTQEQVDKILPLIGWEKVSWRHPVIQVPEGMEVDLGGIGKEYAVDRILRLLQEKFDVGLLVNLGGDTAVGGKKRENKPWHIGIGDAGQDPKLMKIIQIRQGAIATSGDSQRFLLNTGKRYGHILNPRTGWPVEDAPSAITVAANTCTEAGFLSTVAMLQGSEAESFLEAEDIPYWVSRI</sequence>
<evidence type="ECO:0000256" key="8">
    <source>
        <dbReference type="ARBA" id="ARBA00022842"/>
    </source>
</evidence>
<evidence type="ECO:0000313" key="11">
    <source>
        <dbReference type="EMBL" id="VAX28888.1"/>
    </source>
</evidence>
<keyword evidence="6" id="KW-0479">Metal-binding</keyword>
<dbReference type="GO" id="GO:0016740">
    <property type="term" value="F:transferase activity"/>
    <property type="evidence" value="ECO:0007669"/>
    <property type="project" value="UniProtKB-KW"/>
</dbReference>
<dbReference type="Pfam" id="PF02424">
    <property type="entry name" value="ApbE"/>
    <property type="match status" value="1"/>
</dbReference>
<keyword evidence="8" id="KW-0460">Magnesium</keyword>
<dbReference type="PANTHER" id="PTHR30040">
    <property type="entry name" value="THIAMINE BIOSYNTHESIS LIPOPROTEIN APBE"/>
    <property type="match status" value="1"/>
</dbReference>
<organism evidence="11">
    <name type="scientific">hydrothermal vent metagenome</name>
    <dbReference type="NCBI Taxonomy" id="652676"/>
    <lineage>
        <taxon>unclassified sequences</taxon>
        <taxon>metagenomes</taxon>
        <taxon>ecological metagenomes</taxon>
    </lineage>
</organism>
<accession>A0A3B1CYA7</accession>
<dbReference type="EC" id="2.7.1.180" evidence="2"/>
<comment type="cofactor">
    <cofactor evidence="1">
        <name>Mg(2+)</name>
        <dbReference type="ChEBI" id="CHEBI:18420"/>
    </cofactor>
</comment>